<dbReference type="Pfam" id="PF06568">
    <property type="entry name" value="YjiS-like"/>
    <property type="match status" value="1"/>
</dbReference>
<evidence type="ECO:0000313" key="2">
    <source>
        <dbReference type="EMBL" id="HAR51051.1"/>
    </source>
</evidence>
<comment type="caution">
    <text evidence="2">The sequence shown here is derived from an EMBL/GenBank/DDBJ whole genome shotgun (WGS) entry which is preliminary data.</text>
</comment>
<organism evidence="2 3">
    <name type="scientific">Roseovarius nubinhibens</name>
    <dbReference type="NCBI Taxonomy" id="314263"/>
    <lineage>
        <taxon>Bacteria</taxon>
        <taxon>Pseudomonadati</taxon>
        <taxon>Pseudomonadota</taxon>
        <taxon>Alphaproteobacteria</taxon>
        <taxon>Rhodobacterales</taxon>
        <taxon>Roseobacteraceae</taxon>
        <taxon>Roseovarius</taxon>
    </lineage>
</organism>
<name>A0A348W939_9RHOB</name>
<reference evidence="2 3" key="1">
    <citation type="journal article" date="2018" name="Nat. Biotechnol.">
        <title>A standardized bacterial taxonomy based on genome phylogeny substantially revises the tree of life.</title>
        <authorList>
            <person name="Parks D.H."/>
            <person name="Chuvochina M."/>
            <person name="Waite D.W."/>
            <person name="Rinke C."/>
            <person name="Skarshewski A."/>
            <person name="Chaumeil P.A."/>
            <person name="Hugenholtz P."/>
        </authorList>
    </citation>
    <scope>NUCLEOTIDE SEQUENCE [LARGE SCALE GENOMIC DNA]</scope>
    <source>
        <strain evidence="2">UBA9169</strain>
    </source>
</reference>
<proteinExistence type="predicted"/>
<dbReference type="EMBL" id="DMVW01000043">
    <property type="protein sequence ID" value="HAR51051.1"/>
    <property type="molecule type" value="Genomic_DNA"/>
</dbReference>
<gene>
    <name evidence="2" type="ORF">DCS45_04110</name>
</gene>
<accession>A0A348W939</accession>
<feature type="domain" description="YjiS-like" evidence="1">
    <location>
        <begin position="21"/>
        <end position="55"/>
    </location>
</feature>
<sequence>MTQLTSSRSRTQAIHSRRGLLPRLQTWAALRRQRRLLAELDADRLADIGLTRTEALSEARRPFWDEG</sequence>
<protein>
    <recommendedName>
        <fullName evidence="1">YjiS-like domain-containing protein</fullName>
    </recommendedName>
</protein>
<dbReference type="AlphaFoldDB" id="A0A348W939"/>
<dbReference type="InterPro" id="IPR009506">
    <property type="entry name" value="YjiS-like"/>
</dbReference>
<evidence type="ECO:0000313" key="3">
    <source>
        <dbReference type="Proteomes" id="UP000264719"/>
    </source>
</evidence>
<evidence type="ECO:0000259" key="1">
    <source>
        <dbReference type="Pfam" id="PF06568"/>
    </source>
</evidence>
<dbReference type="Proteomes" id="UP000264719">
    <property type="component" value="Unassembled WGS sequence"/>
</dbReference>
<dbReference type="RefSeq" id="WP_339853948.1">
    <property type="nucleotide sequence ID" value="NZ_CAXAXR010000007.1"/>
</dbReference>